<feature type="transmembrane region" description="Helical" evidence="7">
    <location>
        <begin position="278"/>
        <end position="301"/>
    </location>
</feature>
<evidence type="ECO:0000256" key="1">
    <source>
        <dbReference type="ARBA" id="ARBA00004651"/>
    </source>
</evidence>
<evidence type="ECO:0000256" key="3">
    <source>
        <dbReference type="ARBA" id="ARBA00022475"/>
    </source>
</evidence>
<evidence type="ECO:0000256" key="7">
    <source>
        <dbReference type="SAM" id="Phobius"/>
    </source>
</evidence>
<dbReference type="InterPro" id="IPR003370">
    <property type="entry name" value="Chromate_transpt"/>
</dbReference>
<evidence type="ECO:0000313" key="9">
    <source>
        <dbReference type="Proteomes" id="UP001232063"/>
    </source>
</evidence>
<feature type="transmembrane region" description="Helical" evidence="7">
    <location>
        <begin position="100"/>
        <end position="121"/>
    </location>
</feature>
<dbReference type="NCBIfam" id="TIGR00937">
    <property type="entry name" value="2A51"/>
    <property type="match status" value="1"/>
</dbReference>
<dbReference type="AlphaFoldDB" id="A0AAE3R1K4"/>
<evidence type="ECO:0000256" key="4">
    <source>
        <dbReference type="ARBA" id="ARBA00022692"/>
    </source>
</evidence>
<feature type="transmembrane region" description="Helical" evidence="7">
    <location>
        <begin position="245"/>
        <end position="266"/>
    </location>
</feature>
<feature type="transmembrane region" description="Helical" evidence="7">
    <location>
        <begin position="162"/>
        <end position="192"/>
    </location>
</feature>
<dbReference type="PANTHER" id="PTHR33567:SF3">
    <property type="entry name" value="CHROMATE ION TRANSPORTER (EUROFUNG)"/>
    <property type="match status" value="1"/>
</dbReference>
<evidence type="ECO:0000256" key="2">
    <source>
        <dbReference type="ARBA" id="ARBA00005262"/>
    </source>
</evidence>
<evidence type="ECO:0000256" key="5">
    <source>
        <dbReference type="ARBA" id="ARBA00022989"/>
    </source>
</evidence>
<keyword evidence="9" id="KW-1185">Reference proteome</keyword>
<comment type="subcellular location">
    <subcellularLocation>
        <location evidence="1">Cell membrane</location>
        <topology evidence="1">Multi-pass membrane protein</topology>
    </subcellularLocation>
</comment>
<dbReference type="RefSeq" id="WP_314509471.1">
    <property type="nucleotide sequence ID" value="NZ_JASJOU010000001.1"/>
</dbReference>
<name>A0AAE3R1K4_9BACT</name>
<comment type="similarity">
    <text evidence="2">Belongs to the chromate ion transporter (CHR) (TC 2.A.51) family.</text>
</comment>
<dbReference type="InterPro" id="IPR014047">
    <property type="entry name" value="Chr_Tranpt_l_chain"/>
</dbReference>
<accession>A0AAE3R1K4</accession>
<feature type="transmembrane region" description="Helical" evidence="7">
    <location>
        <begin position="313"/>
        <end position="337"/>
    </location>
</feature>
<keyword evidence="5 7" id="KW-1133">Transmembrane helix</keyword>
<dbReference type="EMBL" id="JASJOU010000001">
    <property type="protein sequence ID" value="MDJ1499932.1"/>
    <property type="molecule type" value="Genomic_DNA"/>
</dbReference>
<keyword evidence="4 7" id="KW-0812">Transmembrane</keyword>
<comment type="caution">
    <text evidence="8">The sequence shown here is derived from an EMBL/GenBank/DDBJ whole genome shotgun (WGS) entry which is preliminary data.</text>
</comment>
<dbReference type="Proteomes" id="UP001232063">
    <property type="component" value="Unassembled WGS sequence"/>
</dbReference>
<dbReference type="PIRSF" id="PIRSF004810">
    <property type="entry name" value="ChrA"/>
    <property type="match status" value="1"/>
</dbReference>
<sequence>MLDIRPSLKLTTPPHEKVRRIRYFIFLKDVFILAITAMGGPQAHLALYLEVLVKKRAYVTEEELMELTALCSILPGPSSTQTLTAIAFKIGGPNLAYLTLFVWITPAVAIMTAAALSINYLQAHQISLDFTHFIQPMAVGFMIYAGFQIGRKVFTNAMRVGIGSVAAILGLIFQSPYIPPIVLLIGGITTAVQFNKLERQEHKDPLQIQWSNFLLWLGILVVAAIIGGITRWLPIRLFENFYRNGSLIFGGGQVLIPLMFTEFVLFKKKQYLTQEEFLSGYAIAQTVPGPVFAFTAFIGTLAMRDYGIPGQLIGSMAATAGIFLPGTFLIFFVYRFWNQLKQYRVVRASLEGINAASTGLIVSAVIPMFEPSAGNILDISVIAITFLLLTFTKIPHPIIVVVGLLLGFIL</sequence>
<organism evidence="8 9">
    <name type="scientific">Xanthocytophaga agilis</name>
    <dbReference type="NCBI Taxonomy" id="3048010"/>
    <lineage>
        <taxon>Bacteria</taxon>
        <taxon>Pseudomonadati</taxon>
        <taxon>Bacteroidota</taxon>
        <taxon>Cytophagia</taxon>
        <taxon>Cytophagales</taxon>
        <taxon>Rhodocytophagaceae</taxon>
        <taxon>Xanthocytophaga</taxon>
    </lineage>
</organism>
<evidence type="ECO:0000256" key="6">
    <source>
        <dbReference type="ARBA" id="ARBA00023136"/>
    </source>
</evidence>
<protein>
    <submittedName>
        <fullName evidence="8">Chromate efflux transporter</fullName>
    </submittedName>
</protein>
<dbReference type="Pfam" id="PF02417">
    <property type="entry name" value="Chromate_transp"/>
    <property type="match status" value="2"/>
</dbReference>
<dbReference type="PANTHER" id="PTHR33567">
    <property type="entry name" value="CHROMATE ION TRANSPORTER (EUROFUNG)"/>
    <property type="match status" value="1"/>
</dbReference>
<keyword evidence="6 7" id="KW-0472">Membrane</keyword>
<proteinExistence type="inferred from homology"/>
<gene>
    <name evidence="8" type="primary">chrA</name>
    <name evidence="8" type="ORF">QNI22_04720</name>
</gene>
<evidence type="ECO:0000313" key="8">
    <source>
        <dbReference type="EMBL" id="MDJ1499932.1"/>
    </source>
</evidence>
<dbReference type="GO" id="GO:0015109">
    <property type="term" value="F:chromate transmembrane transporter activity"/>
    <property type="evidence" value="ECO:0007669"/>
    <property type="project" value="InterPro"/>
</dbReference>
<feature type="transmembrane region" description="Helical" evidence="7">
    <location>
        <begin position="21"/>
        <end position="40"/>
    </location>
</feature>
<feature type="transmembrane region" description="Helical" evidence="7">
    <location>
        <begin position="133"/>
        <end position="150"/>
    </location>
</feature>
<feature type="transmembrane region" description="Helical" evidence="7">
    <location>
        <begin position="381"/>
        <end position="409"/>
    </location>
</feature>
<dbReference type="GO" id="GO:0005886">
    <property type="term" value="C:plasma membrane"/>
    <property type="evidence" value="ECO:0007669"/>
    <property type="project" value="UniProtKB-SubCell"/>
</dbReference>
<keyword evidence="3" id="KW-1003">Cell membrane</keyword>
<feature type="transmembrane region" description="Helical" evidence="7">
    <location>
        <begin position="213"/>
        <end position="233"/>
    </location>
</feature>
<feature type="transmembrane region" description="Helical" evidence="7">
    <location>
        <begin position="349"/>
        <end position="369"/>
    </location>
</feature>
<reference evidence="8" key="1">
    <citation type="submission" date="2023-05" db="EMBL/GenBank/DDBJ databases">
        <authorList>
            <person name="Zhang X."/>
        </authorList>
    </citation>
    <scope>NUCLEOTIDE SEQUENCE</scope>
    <source>
        <strain evidence="8">BD1B2-1</strain>
    </source>
</reference>